<dbReference type="AlphaFoldDB" id="A0AB37B1C9"/>
<dbReference type="RefSeq" id="WP_105888322.1">
    <property type="nucleotide sequence ID" value="NZ_CP135820.1"/>
</dbReference>
<proteinExistence type="predicted"/>
<protein>
    <submittedName>
        <fullName evidence="2">Uncharacterized protein</fullName>
    </submittedName>
</protein>
<dbReference type="EMBL" id="NEBD01000025">
    <property type="protein sequence ID" value="PRJ24806.1"/>
    <property type="molecule type" value="Genomic_DNA"/>
</dbReference>
<evidence type="ECO:0000313" key="2">
    <source>
        <dbReference type="EMBL" id="PRJ24806.1"/>
    </source>
</evidence>
<sequence>MKNLSKVALAVLASVSLSACLSNSKHDNNSAELVSQYSKTEQGQKDIEAIKANTTSGLAKKTKEEVKAVKEGELITASKNAAADGNQLAQVGVFRTKDGVRYSVVTTETNKLDAATALATLSAKNEKGDDYKNPKLEAHYTGKLVYSAKSDKEPDVKIADLQLDLHNDKIGGHANDSDSDRDFYFKPATVYNNGGELAYTGVVRVETGKSAADIKEETGRYNGFFGGEAAANGKYAEDNVSYLKETAGKVDTPSFTGAYDAKK</sequence>
<evidence type="ECO:0000256" key="1">
    <source>
        <dbReference type="SAM" id="SignalP"/>
    </source>
</evidence>
<comment type="caution">
    <text evidence="2">The sequence shown here is derived from an EMBL/GenBank/DDBJ whole genome shotgun (WGS) entry which is preliminary data.</text>
</comment>
<reference evidence="2" key="1">
    <citation type="submission" date="2017-04" db="EMBL/GenBank/DDBJ databases">
        <title>Haemophilus influenzae in COPD genome sequencing project.</title>
        <authorList>
            <person name="Murphy T.F."/>
            <person name="Kong Y."/>
            <person name="Nadendla S."/>
            <person name="Tettelin H."/>
            <person name="Pettigrew M."/>
        </authorList>
    </citation>
    <scope>NUCLEOTIDE SEQUENCE [LARGE SCALE GENOMIC DNA]</scope>
    <source>
        <strain evidence="2">39P1H1</strain>
    </source>
</reference>
<feature type="signal peptide" evidence="1">
    <location>
        <begin position="1"/>
        <end position="19"/>
    </location>
</feature>
<name>A0AB37B1C9_HAEIF</name>
<gene>
    <name evidence="2" type="ORF">BV056_00006</name>
</gene>
<keyword evidence="1" id="KW-0732">Signal</keyword>
<feature type="chain" id="PRO_5044304293" evidence="1">
    <location>
        <begin position="20"/>
        <end position="263"/>
    </location>
</feature>
<accession>A0AB37B1C9</accession>
<dbReference type="PROSITE" id="PS51257">
    <property type="entry name" value="PROKAR_LIPOPROTEIN"/>
    <property type="match status" value="1"/>
</dbReference>
<organism evidence="2">
    <name type="scientific">Haemophilus influenzae</name>
    <dbReference type="NCBI Taxonomy" id="727"/>
    <lineage>
        <taxon>Bacteria</taxon>
        <taxon>Pseudomonadati</taxon>
        <taxon>Pseudomonadota</taxon>
        <taxon>Gammaproteobacteria</taxon>
        <taxon>Pasteurellales</taxon>
        <taxon>Pasteurellaceae</taxon>
        <taxon>Haemophilus</taxon>
    </lineage>
</organism>